<organism evidence="3 4">
    <name type="scientific">Phialocephala subalpina</name>
    <dbReference type="NCBI Taxonomy" id="576137"/>
    <lineage>
        <taxon>Eukaryota</taxon>
        <taxon>Fungi</taxon>
        <taxon>Dikarya</taxon>
        <taxon>Ascomycota</taxon>
        <taxon>Pezizomycotina</taxon>
        <taxon>Leotiomycetes</taxon>
        <taxon>Helotiales</taxon>
        <taxon>Mollisiaceae</taxon>
        <taxon>Phialocephala</taxon>
        <taxon>Phialocephala fortinii species complex</taxon>
    </lineage>
</organism>
<gene>
    <name evidence="3" type="ORF">PAC_08523</name>
</gene>
<sequence>MSLSLPLPAPPTGNRFALVTPDDDSAPVIIVTILSVIFTSLVFAVRLLVVKWKRHGYDDGVLGLGHLVALGQWIAIFIALYNGLGKSLEIIGSEEQIVLAKALFVGRILLLPALCFSKFSMLLLMRSLFFWESRKKTLAIELAMILVILWGIGATLAVSIKCSPYYVLGNEVDQCPKHVLRLQLVMITDIAIESLIFCLPPLFLYTFEIAKSKKWLVILAFAFRLPLAAFSTMYLLSTTIFIRSHSSGTALVPTVLWQEILLAYSLMSTTIPCLKSFVEGFTTGGLRYANDDSYEMGWRRKKFHRDAEQVKDVDTRIRNSFRSSRRLSGMRRMNEGASINSQASGQPIIGIAM</sequence>
<evidence type="ECO:0000313" key="3">
    <source>
        <dbReference type="EMBL" id="CZR58631.1"/>
    </source>
</evidence>
<feature type="transmembrane region" description="Helical" evidence="1">
    <location>
        <begin position="61"/>
        <end position="84"/>
    </location>
</feature>
<proteinExistence type="predicted"/>
<feature type="domain" description="Rhodopsin" evidence="2">
    <location>
        <begin position="51"/>
        <end position="278"/>
    </location>
</feature>
<feature type="transmembrane region" description="Helical" evidence="1">
    <location>
        <begin position="104"/>
        <end position="125"/>
    </location>
</feature>
<keyword evidence="1" id="KW-0472">Membrane</keyword>
<dbReference type="InterPro" id="IPR049326">
    <property type="entry name" value="Rhodopsin_dom_fungi"/>
</dbReference>
<protein>
    <recommendedName>
        <fullName evidence="2">Rhodopsin domain-containing protein</fullName>
    </recommendedName>
</protein>
<dbReference type="Proteomes" id="UP000184330">
    <property type="component" value="Unassembled WGS sequence"/>
</dbReference>
<evidence type="ECO:0000313" key="4">
    <source>
        <dbReference type="Proteomes" id="UP000184330"/>
    </source>
</evidence>
<dbReference type="EMBL" id="FJOG01000012">
    <property type="protein sequence ID" value="CZR58631.1"/>
    <property type="molecule type" value="Genomic_DNA"/>
</dbReference>
<feature type="transmembrane region" description="Helical" evidence="1">
    <location>
        <begin position="28"/>
        <end position="49"/>
    </location>
</feature>
<dbReference type="PANTHER" id="PTHR39614:SF2">
    <property type="entry name" value="INTEGRAL MEMBRANE PROTEIN"/>
    <property type="match status" value="1"/>
</dbReference>
<dbReference type="AlphaFoldDB" id="A0A1L7X0U0"/>
<keyword evidence="1" id="KW-0812">Transmembrane</keyword>
<feature type="transmembrane region" description="Helical" evidence="1">
    <location>
        <begin position="215"/>
        <end position="236"/>
    </location>
</feature>
<evidence type="ECO:0000259" key="2">
    <source>
        <dbReference type="Pfam" id="PF20684"/>
    </source>
</evidence>
<feature type="transmembrane region" description="Helical" evidence="1">
    <location>
        <begin position="137"/>
        <end position="160"/>
    </location>
</feature>
<keyword evidence="4" id="KW-1185">Reference proteome</keyword>
<reference evidence="3 4" key="1">
    <citation type="submission" date="2016-03" db="EMBL/GenBank/DDBJ databases">
        <authorList>
            <person name="Ploux O."/>
        </authorList>
    </citation>
    <scope>NUCLEOTIDE SEQUENCE [LARGE SCALE GENOMIC DNA]</scope>
    <source>
        <strain evidence="3 4">UAMH 11012</strain>
    </source>
</reference>
<accession>A0A1L7X0U0</accession>
<dbReference type="PANTHER" id="PTHR39614">
    <property type="entry name" value="INTEGRAL MEMBRANE PROTEIN"/>
    <property type="match status" value="1"/>
</dbReference>
<name>A0A1L7X0U0_9HELO</name>
<dbReference type="Pfam" id="PF20684">
    <property type="entry name" value="Fung_rhodopsin"/>
    <property type="match status" value="1"/>
</dbReference>
<feature type="transmembrane region" description="Helical" evidence="1">
    <location>
        <begin position="180"/>
        <end position="203"/>
    </location>
</feature>
<dbReference type="OrthoDB" id="3918601at2759"/>
<keyword evidence="1" id="KW-1133">Transmembrane helix</keyword>
<evidence type="ECO:0000256" key="1">
    <source>
        <dbReference type="SAM" id="Phobius"/>
    </source>
</evidence>
<dbReference type="STRING" id="576137.A0A1L7X0U0"/>